<comment type="caution">
    <text evidence="1">The sequence shown here is derived from an EMBL/GenBank/DDBJ whole genome shotgun (WGS) entry which is preliminary data.</text>
</comment>
<dbReference type="Proteomes" id="UP000821853">
    <property type="component" value="Chromosome 5"/>
</dbReference>
<dbReference type="EMBL" id="JABSTR010000007">
    <property type="protein sequence ID" value="KAH9375309.1"/>
    <property type="molecule type" value="Genomic_DNA"/>
</dbReference>
<organism evidence="1 2">
    <name type="scientific">Haemaphysalis longicornis</name>
    <name type="common">Bush tick</name>
    <dbReference type="NCBI Taxonomy" id="44386"/>
    <lineage>
        <taxon>Eukaryota</taxon>
        <taxon>Metazoa</taxon>
        <taxon>Ecdysozoa</taxon>
        <taxon>Arthropoda</taxon>
        <taxon>Chelicerata</taxon>
        <taxon>Arachnida</taxon>
        <taxon>Acari</taxon>
        <taxon>Parasitiformes</taxon>
        <taxon>Ixodida</taxon>
        <taxon>Ixodoidea</taxon>
        <taxon>Ixodidae</taxon>
        <taxon>Haemaphysalinae</taxon>
        <taxon>Haemaphysalis</taxon>
    </lineage>
</organism>
<dbReference type="AlphaFoldDB" id="A0A9J6GIM4"/>
<dbReference type="VEuPathDB" id="VectorBase:HLOH_049051"/>
<reference evidence="1 2" key="1">
    <citation type="journal article" date="2020" name="Cell">
        <title>Large-Scale Comparative Analyses of Tick Genomes Elucidate Their Genetic Diversity and Vector Capacities.</title>
        <authorList>
            <consortium name="Tick Genome and Microbiome Consortium (TIGMIC)"/>
            <person name="Jia N."/>
            <person name="Wang J."/>
            <person name="Shi W."/>
            <person name="Du L."/>
            <person name="Sun Y."/>
            <person name="Zhan W."/>
            <person name="Jiang J.F."/>
            <person name="Wang Q."/>
            <person name="Zhang B."/>
            <person name="Ji P."/>
            <person name="Bell-Sakyi L."/>
            <person name="Cui X.M."/>
            <person name="Yuan T.T."/>
            <person name="Jiang B.G."/>
            <person name="Yang W.F."/>
            <person name="Lam T.T."/>
            <person name="Chang Q.C."/>
            <person name="Ding S.J."/>
            <person name="Wang X.J."/>
            <person name="Zhu J.G."/>
            <person name="Ruan X.D."/>
            <person name="Zhao L."/>
            <person name="Wei J.T."/>
            <person name="Ye R.Z."/>
            <person name="Que T.C."/>
            <person name="Du C.H."/>
            <person name="Zhou Y.H."/>
            <person name="Cheng J.X."/>
            <person name="Dai P.F."/>
            <person name="Guo W.B."/>
            <person name="Han X.H."/>
            <person name="Huang E.J."/>
            <person name="Li L.F."/>
            <person name="Wei W."/>
            <person name="Gao Y.C."/>
            <person name="Liu J.Z."/>
            <person name="Shao H.Z."/>
            <person name="Wang X."/>
            <person name="Wang C.C."/>
            <person name="Yang T.C."/>
            <person name="Huo Q.B."/>
            <person name="Li W."/>
            <person name="Chen H.Y."/>
            <person name="Chen S.E."/>
            <person name="Zhou L.G."/>
            <person name="Ni X.B."/>
            <person name="Tian J.H."/>
            <person name="Sheng Y."/>
            <person name="Liu T."/>
            <person name="Pan Y.S."/>
            <person name="Xia L.Y."/>
            <person name="Li J."/>
            <person name="Zhao F."/>
            <person name="Cao W.C."/>
        </authorList>
    </citation>
    <scope>NUCLEOTIDE SEQUENCE [LARGE SCALE GENOMIC DNA]</scope>
    <source>
        <strain evidence="1">HaeL-2018</strain>
    </source>
</reference>
<evidence type="ECO:0000313" key="1">
    <source>
        <dbReference type="EMBL" id="KAH9375309.1"/>
    </source>
</evidence>
<keyword evidence="2" id="KW-1185">Reference proteome</keyword>
<gene>
    <name evidence="1" type="ORF">HPB48_009177</name>
</gene>
<proteinExistence type="predicted"/>
<name>A0A9J6GIM4_HAELO</name>
<accession>A0A9J6GIM4</accession>
<sequence length="91" mass="10244">MLGQTSGSGSNDHPTPTQFLISQHCLNFYLLVQSPFNGNNVFQQFGVAVQVRALPIEPTKPRNKLDYLLHVGRLPDHNEIVGHKSDVWITY</sequence>
<evidence type="ECO:0000313" key="2">
    <source>
        <dbReference type="Proteomes" id="UP000821853"/>
    </source>
</evidence>
<dbReference type="OrthoDB" id="6763795at2759"/>
<protein>
    <submittedName>
        <fullName evidence="1">Uncharacterized protein</fullName>
    </submittedName>
</protein>